<comment type="caution">
    <text evidence="2">The sequence shown here is derived from an EMBL/GenBank/DDBJ whole genome shotgun (WGS) entry which is preliminary data.</text>
</comment>
<feature type="chain" id="PRO_5038920586" evidence="1">
    <location>
        <begin position="17"/>
        <end position="95"/>
    </location>
</feature>
<reference evidence="2" key="2">
    <citation type="submission" date="2020-11" db="EMBL/GenBank/DDBJ databases">
        <authorList>
            <person name="McCartney M.A."/>
            <person name="Auch B."/>
            <person name="Kono T."/>
            <person name="Mallez S."/>
            <person name="Becker A."/>
            <person name="Gohl D.M."/>
            <person name="Silverstein K.A.T."/>
            <person name="Koren S."/>
            <person name="Bechman K.B."/>
            <person name="Herman A."/>
            <person name="Abrahante J.E."/>
            <person name="Garbe J."/>
        </authorList>
    </citation>
    <scope>NUCLEOTIDE SEQUENCE</scope>
    <source>
        <strain evidence="2">Duluth1</strain>
        <tissue evidence="2">Whole animal</tissue>
    </source>
</reference>
<reference evidence="2" key="1">
    <citation type="journal article" date="2019" name="bioRxiv">
        <title>The Genome of the Zebra Mussel, Dreissena polymorpha: A Resource for Invasive Species Research.</title>
        <authorList>
            <person name="McCartney M.A."/>
            <person name="Auch B."/>
            <person name="Kono T."/>
            <person name="Mallez S."/>
            <person name="Zhang Y."/>
            <person name="Obille A."/>
            <person name="Becker A."/>
            <person name="Abrahante J.E."/>
            <person name="Garbe J."/>
            <person name="Badalamenti J.P."/>
            <person name="Herman A."/>
            <person name="Mangelson H."/>
            <person name="Liachko I."/>
            <person name="Sullivan S."/>
            <person name="Sone E.D."/>
            <person name="Koren S."/>
            <person name="Silverstein K.A.T."/>
            <person name="Beckman K.B."/>
            <person name="Gohl D.M."/>
        </authorList>
    </citation>
    <scope>NUCLEOTIDE SEQUENCE</scope>
    <source>
        <strain evidence="2">Duluth1</strain>
        <tissue evidence="2">Whole animal</tissue>
    </source>
</reference>
<evidence type="ECO:0000313" key="2">
    <source>
        <dbReference type="EMBL" id="KAH3881549.1"/>
    </source>
</evidence>
<dbReference type="AlphaFoldDB" id="A0A9D4RUJ5"/>
<feature type="signal peptide" evidence="1">
    <location>
        <begin position="1"/>
        <end position="16"/>
    </location>
</feature>
<protein>
    <submittedName>
        <fullName evidence="2">Uncharacterized protein</fullName>
    </submittedName>
</protein>
<evidence type="ECO:0000256" key="1">
    <source>
        <dbReference type="SAM" id="SignalP"/>
    </source>
</evidence>
<dbReference type="SUPFAM" id="SSF50876">
    <property type="entry name" value="Avidin/streptavidin"/>
    <property type="match status" value="1"/>
</dbReference>
<accession>A0A9D4RUJ5</accession>
<dbReference type="Proteomes" id="UP000828390">
    <property type="component" value="Unassembled WGS sequence"/>
</dbReference>
<keyword evidence="1" id="KW-0732">Signal</keyword>
<dbReference type="InterPro" id="IPR036896">
    <property type="entry name" value="Avidin-like_sf"/>
</dbReference>
<name>A0A9D4RUJ5_DREPO</name>
<gene>
    <name evidence="2" type="ORF">DPMN_005475</name>
</gene>
<organism evidence="2 3">
    <name type="scientific">Dreissena polymorpha</name>
    <name type="common">Zebra mussel</name>
    <name type="synonym">Mytilus polymorpha</name>
    <dbReference type="NCBI Taxonomy" id="45954"/>
    <lineage>
        <taxon>Eukaryota</taxon>
        <taxon>Metazoa</taxon>
        <taxon>Spiralia</taxon>
        <taxon>Lophotrochozoa</taxon>
        <taxon>Mollusca</taxon>
        <taxon>Bivalvia</taxon>
        <taxon>Autobranchia</taxon>
        <taxon>Heteroconchia</taxon>
        <taxon>Euheterodonta</taxon>
        <taxon>Imparidentia</taxon>
        <taxon>Neoheterodontei</taxon>
        <taxon>Myida</taxon>
        <taxon>Dreissenoidea</taxon>
        <taxon>Dreissenidae</taxon>
        <taxon>Dreissena</taxon>
    </lineage>
</organism>
<keyword evidence="3" id="KW-1185">Reference proteome</keyword>
<dbReference type="EMBL" id="JAIWYP010000001">
    <property type="protein sequence ID" value="KAH3881549.1"/>
    <property type="molecule type" value="Genomic_DNA"/>
</dbReference>
<dbReference type="Gene3D" id="2.40.128.30">
    <property type="entry name" value="Avidin-like"/>
    <property type="match status" value="1"/>
</dbReference>
<sequence>MIGFLAVLIVARLLFAASEVQDTNKMYTSGSDAMWNYSSVEEMCKVPIPISYKNCSRAGVWKNELQSVMRITCINGQIRDFYCSAVGQAKSYYPL</sequence>
<evidence type="ECO:0000313" key="3">
    <source>
        <dbReference type="Proteomes" id="UP000828390"/>
    </source>
</evidence>
<proteinExistence type="predicted"/>